<gene>
    <name evidence="4" type="primary">LOC112687745</name>
</gene>
<name>A0A8B8G1E6_9HEMI</name>
<keyword evidence="3" id="KW-1185">Reference proteome</keyword>
<feature type="transmembrane region" description="Helical" evidence="2">
    <location>
        <begin position="423"/>
        <end position="441"/>
    </location>
</feature>
<feature type="transmembrane region" description="Helical" evidence="2">
    <location>
        <begin position="502"/>
        <end position="522"/>
    </location>
</feature>
<evidence type="ECO:0000313" key="4">
    <source>
        <dbReference type="RefSeq" id="XP_025416426.1"/>
    </source>
</evidence>
<protein>
    <submittedName>
        <fullName evidence="4">Uncharacterized protein LOC112687745 isoform X1</fullName>
    </submittedName>
</protein>
<feature type="transmembrane region" description="Helical" evidence="2">
    <location>
        <begin position="197"/>
        <end position="217"/>
    </location>
</feature>
<feature type="transmembrane region" description="Helical" evidence="2">
    <location>
        <begin position="475"/>
        <end position="496"/>
    </location>
</feature>
<keyword evidence="2" id="KW-0812">Transmembrane</keyword>
<keyword evidence="2" id="KW-0472">Membrane</keyword>
<sequence>MLTRRSRKEAVASPDESSNSITKSKKSTTPTRRKSKSVERKLRSRSRSSKRIVPKIVLKRFDDTMEISKNAKSKKKPTPVDSKIRKSVTPVKENNVRSSPFVDKSNHEVSAASISSRLTYDKDDVDEVNEGADYELINDMKLQKIEKEFKRSFGNLILSLLSPILVILAIIGLKAKGNLIPFPRGYLRVANYYDQDVFIWTFASLFYQFLISLIPLGKKFDEFDNDDNDVNGNGHYRFSGFFNLIIALLTVVGMNYYQVPIHLILEMIAKKTVPYVVASVLYAFILSLVMFIKAKYIKLKIKYYITNSVLRFFNGTTSYSTLGPINVKLALYKYSWLLTILFNSLVILDSFKNTANVANVHLYFVAGLQILFAIDKLIFEFHLSKSYYLNKEKDGYWTVIQQFIQPAINFLPIQVLLSKNVPVNYVILSISSILFFLGFVCQRYSDFKKYQFYRSFNYPHRHSGITIIADGTGSFIRYPSFLGTIIVHLALTIPIFELNLGSIQSTWPALLYPLYYFVTLAYKCTRMSTYWQIEVGHFMYDESSAKWNLIPKIF</sequence>
<feature type="transmembrane region" description="Helical" evidence="2">
    <location>
        <begin position="360"/>
        <end position="383"/>
    </location>
</feature>
<keyword evidence="2" id="KW-1133">Transmembrane helix</keyword>
<feature type="transmembrane region" description="Helical" evidence="2">
    <location>
        <begin position="153"/>
        <end position="173"/>
    </location>
</feature>
<dbReference type="CTD" id="3930"/>
<organism evidence="3 4">
    <name type="scientific">Sipha flava</name>
    <name type="common">yellow sugarcane aphid</name>
    <dbReference type="NCBI Taxonomy" id="143950"/>
    <lineage>
        <taxon>Eukaryota</taxon>
        <taxon>Metazoa</taxon>
        <taxon>Ecdysozoa</taxon>
        <taxon>Arthropoda</taxon>
        <taxon>Hexapoda</taxon>
        <taxon>Insecta</taxon>
        <taxon>Pterygota</taxon>
        <taxon>Neoptera</taxon>
        <taxon>Paraneoptera</taxon>
        <taxon>Hemiptera</taxon>
        <taxon>Sternorrhyncha</taxon>
        <taxon>Aphidomorpha</taxon>
        <taxon>Aphidoidea</taxon>
        <taxon>Aphididae</taxon>
        <taxon>Sipha</taxon>
    </lineage>
</organism>
<accession>A0A8B8G1E6</accession>
<feature type="transmembrane region" description="Helical" evidence="2">
    <location>
        <begin position="272"/>
        <end position="292"/>
    </location>
</feature>
<feature type="region of interest" description="Disordered" evidence="1">
    <location>
        <begin position="1"/>
        <end position="55"/>
    </location>
</feature>
<evidence type="ECO:0000313" key="3">
    <source>
        <dbReference type="Proteomes" id="UP000694846"/>
    </source>
</evidence>
<feature type="transmembrane region" description="Helical" evidence="2">
    <location>
        <begin position="238"/>
        <end position="257"/>
    </location>
</feature>
<evidence type="ECO:0000256" key="2">
    <source>
        <dbReference type="SAM" id="Phobius"/>
    </source>
</evidence>
<proteinExistence type="predicted"/>
<reference evidence="4" key="1">
    <citation type="submission" date="2025-08" db="UniProtKB">
        <authorList>
            <consortium name="RefSeq"/>
        </authorList>
    </citation>
    <scope>IDENTIFICATION</scope>
    <source>
        <tissue evidence="4">Whole body</tissue>
    </source>
</reference>
<feature type="compositionally biased region" description="Basic residues" evidence="1">
    <location>
        <begin position="23"/>
        <end position="35"/>
    </location>
</feature>
<dbReference type="Proteomes" id="UP000694846">
    <property type="component" value="Unplaced"/>
</dbReference>
<dbReference type="OrthoDB" id="5326588at2759"/>
<dbReference type="RefSeq" id="XP_025416426.1">
    <property type="nucleotide sequence ID" value="XM_025560641.1"/>
</dbReference>
<dbReference type="GeneID" id="112687745"/>
<feature type="region of interest" description="Disordered" evidence="1">
    <location>
        <begin position="68"/>
        <end position="91"/>
    </location>
</feature>
<feature type="compositionally biased region" description="Basic residues" evidence="1">
    <location>
        <begin position="42"/>
        <end position="53"/>
    </location>
</feature>
<dbReference type="AlphaFoldDB" id="A0A8B8G1E6"/>
<evidence type="ECO:0000256" key="1">
    <source>
        <dbReference type="SAM" id="MobiDB-lite"/>
    </source>
</evidence>